<dbReference type="GeneID" id="112049323"/>
<feature type="region of interest" description="Disordered" evidence="1">
    <location>
        <begin position="1978"/>
        <end position="2047"/>
    </location>
</feature>
<feature type="compositionally biased region" description="Basic and acidic residues" evidence="1">
    <location>
        <begin position="1978"/>
        <end position="1988"/>
    </location>
</feature>
<feature type="transmembrane region" description="Helical" evidence="2">
    <location>
        <begin position="529"/>
        <end position="547"/>
    </location>
</feature>
<feature type="domain" description="Cyclic nucleotide-binding" evidence="3">
    <location>
        <begin position="280"/>
        <end position="350"/>
    </location>
</feature>
<dbReference type="CDD" id="cd00038">
    <property type="entry name" value="CAP_ED"/>
    <property type="match status" value="3"/>
</dbReference>
<feature type="transmembrane region" description="Helical" evidence="2">
    <location>
        <begin position="176"/>
        <end position="205"/>
    </location>
</feature>
<keyword evidence="2" id="KW-1133">Transmembrane helix</keyword>
<dbReference type="RefSeq" id="XP_052747043.1">
    <property type="nucleotide sequence ID" value="XM_052891083.1"/>
</dbReference>
<feature type="domain" description="Cyclic nucleotide-binding" evidence="3">
    <location>
        <begin position="1656"/>
        <end position="1773"/>
    </location>
</feature>
<feature type="compositionally biased region" description="Basic and acidic residues" evidence="1">
    <location>
        <begin position="1775"/>
        <end position="1784"/>
    </location>
</feature>
<proteinExistence type="predicted"/>
<dbReference type="Gene3D" id="1.10.287.630">
    <property type="entry name" value="Helix hairpin bin"/>
    <property type="match status" value="2"/>
</dbReference>
<dbReference type="Gene3D" id="1.10.287.70">
    <property type="match status" value="1"/>
</dbReference>
<dbReference type="Pfam" id="PF00027">
    <property type="entry name" value="cNMP_binding"/>
    <property type="match status" value="3"/>
</dbReference>
<feature type="domain" description="Cyclic nucleotide-binding" evidence="3">
    <location>
        <begin position="1338"/>
        <end position="1444"/>
    </location>
</feature>
<dbReference type="PROSITE" id="PS50042">
    <property type="entry name" value="CNMP_BINDING_3"/>
    <property type="match status" value="4"/>
</dbReference>
<feature type="domain" description="Cyclic nucleotide-binding" evidence="3">
    <location>
        <begin position="814"/>
        <end position="914"/>
    </location>
</feature>
<feature type="transmembrane region" description="Helical" evidence="2">
    <location>
        <begin position="621"/>
        <end position="641"/>
    </location>
</feature>
<dbReference type="SMART" id="SM00100">
    <property type="entry name" value="cNMP"/>
    <property type="match status" value="4"/>
</dbReference>
<dbReference type="InterPro" id="IPR018490">
    <property type="entry name" value="cNMP-bd_dom_sf"/>
</dbReference>
<protein>
    <submittedName>
        <fullName evidence="5">Uncharacterized protein LOC112049323 isoform X1</fullName>
    </submittedName>
</protein>
<feature type="region of interest" description="Disordered" evidence="1">
    <location>
        <begin position="1849"/>
        <end position="1885"/>
    </location>
</feature>
<feature type="region of interest" description="Disordered" evidence="1">
    <location>
        <begin position="1774"/>
        <end position="1819"/>
    </location>
</feature>
<evidence type="ECO:0000313" key="4">
    <source>
        <dbReference type="Proteomes" id="UP001652582"/>
    </source>
</evidence>
<evidence type="ECO:0000256" key="1">
    <source>
        <dbReference type="SAM" id="MobiDB-lite"/>
    </source>
</evidence>
<feature type="compositionally biased region" description="Low complexity" evidence="1">
    <location>
        <begin position="2022"/>
        <end position="2035"/>
    </location>
</feature>
<dbReference type="InterPro" id="IPR050818">
    <property type="entry name" value="KCNH_animal-type"/>
</dbReference>
<feature type="transmembrane region" description="Helical" evidence="2">
    <location>
        <begin position="707"/>
        <end position="727"/>
    </location>
</feature>
<feature type="transmembrane region" description="Helical" evidence="2">
    <location>
        <begin position="1142"/>
        <end position="1165"/>
    </location>
</feature>
<dbReference type="Proteomes" id="UP001652582">
    <property type="component" value="Chromosome 3"/>
</dbReference>
<feature type="transmembrane region" description="Helical" evidence="2">
    <location>
        <begin position="1472"/>
        <end position="1498"/>
    </location>
</feature>
<sequence length="2047" mass="236199">MERHSIVDLFDTCYNIFYAAHVLALAYNFVSDPTTRLDVCTALGYLIDIFTFSHHFVDDPKTYVYKLICYYLRFHRPYKYLWTLDNYHLKGSVVGTALKYFYLFLVLRVTWVVIWLHVEELETDHVHSYKPEPHRPDVTDEENQITSRFLIALYIVNKMFIPIGPSTSPVNDYERMAFLLVMVTGCLVVTGAAVASLSLVISVYMSPEETFRTRYRLIMKEMESSNVPPTLRDKVETFYKMYWHKQRAVSATRLMPIFPPSLSNTIYTDIYFKATQRCRILRDLSYEFLAELAKNMETIHYIPGDAIIKRNDIKSSIIYITYGDIEMLTAEDDSTAMLRMIRGTILSQYAGCPVAGCGQAHVEIRAATYCTAHVLRYLDLWKTVIKYGRENGQGAIVLATFYEHFEKVKRHYSYRLPEEAKYKSSILHFKRNLMYIKESKDAAGNQQLAETDVMIDIAGSYIMRNRADSSLTDEADAICLRPTFPCILQPNSSLQVVWNTFVSCLIITVCITHPYFMVYKRNVSLGFRFYDYIVTVIYIVDLFVYLSTGANVEDGVPITLAQTSSQQVRSKWFVLDVLGTLPIFEFVGDRHFAGINKLLRLPKVFRVLKVVEDECVYYSNILRFFSYSLLLLMSCYLLAALQQGFMCFKFGHCLVTNFTHPPYWTNQSLDDETVDMRLAFGLYWAISIISFTSHIETWGSLNLNHVVYTIFVLEICTVLYIFIEAVYSATIMVTTALREDYDSCIENVSKFLVTHDVDPILRERFLGYLQLCWFTDKGYSMTNKRRSIFYDLPPHVYQDIVARERSKFILGVAFMKLLHKEDLKNISSKAILFCTSPNEILLNTGDMCNEIYIIKKGICEILSPDTKGVVAVLNARSNFGVLECLLRIPTFYTVRAVTHVEIFTISRKHLVNAIDIPQIKEAIDFCKEQPQYSRLQKRREPFTSYQPPEPTPNMAKFRYPRKYEQDNAFLQPFHRLGIFSVLRYIFPRFTIRPDGRYLVRMEWLRASCAFLSAMLYPGYSHLVLQWPALQLLAWLLDLTAYCDILQRMLVGYYNERRILVYHPASTAAHYIRGAFLADLFGCLPLERLESSWKETFQSRYREAPMKQFLMLNRLTQLYRVPSALLGLDGLVRRDLLLVIRAFPLFLAVLNVLTCFVVHASVDIFFTVDGGSNSWYIVPKDDKGGSWITLFHEAYRFNMTESPWNLHLGSLFWVVYETTTTGYNTFKPTNINIMRVLITGMIIGILITTYFSVRIISVRSNVNKALASYQDHMKDISVFMKKEKLNPQLQKQVNAYYEYNWDKTGGIDYRNILKLCSQITLRTDAILHIYGSTFTKCPILEQCDTSLLRIIGRAVRSFYFLKDTTIIEEDDVISDIYFVDRGRVEVKESDDESVTLMTGSMFGNLDEASTIRYPKSIRSTSQVHLLQINSRVFLSIISEFPAVMKLLKSYRPFNEVTVYKILQLRQKNISINLTTSIVGAVLIWFPLFVQVCTCLWYFIAYCEEASEPKSSWIYNNAGEAWCDSCYISSTYFILTTFTQNGVGDIMPKKQAEVAFVAILQVVSVLMYMIYVGELSNIIQYKSFRSFKFHSKHLELQEFLKNNRVSRNLVAAVNRYSLHLWRSSRGLQLPFFLTTAPNCLKLKIMSAAYLHHLTNNFLFKDCEPAFLRQLVGFMKLYTYIEDMYVVKEGEITDSMYIIHSGRVTETCENDTKTKLYAAGEHFGQMQGLLYDVPYAKSYITATKSQVLTLYLNDWEDLLQHFPKSKQAIYKNIITGTDDDHYGDDKNNSGSSTPKDAVPPKSPKTGPSSSEYSPPNEMSLRRERSVLNLLPREVSTRDIRLESVDKPYMWPARTNTSSLDLCSKNADQPPKSRALKSASEESQLNMAPTTSKRAMLNDNIISNEPVTLDKQDNINEEKESTFSIQKQSSQLMESVEEYIQQQINRDRPSWLPNKFFSKQITSTGKLKESAISRGLKSRVRIEDNPDSRPTESYELQPVRDLSTDERDLESLDCVTQRPQIDKVSKSPSESSSEQNLSNKADKIPNPESKK</sequence>
<dbReference type="InterPro" id="IPR000595">
    <property type="entry name" value="cNMP-bd_dom"/>
</dbReference>
<feature type="transmembrane region" description="Helical" evidence="2">
    <location>
        <begin position="1232"/>
        <end position="1252"/>
    </location>
</feature>
<dbReference type="PANTHER" id="PTHR10217:SF548">
    <property type="entry name" value="GH12235P"/>
    <property type="match status" value="1"/>
</dbReference>
<feature type="transmembrane region" description="Helical" evidence="2">
    <location>
        <begin position="496"/>
        <end position="517"/>
    </location>
</feature>
<dbReference type="Gene3D" id="2.60.120.10">
    <property type="entry name" value="Jelly Rolls"/>
    <property type="match status" value="4"/>
</dbReference>
<accession>A0ABM3M6D7</accession>
<keyword evidence="2" id="KW-0812">Transmembrane</keyword>
<evidence type="ECO:0000256" key="2">
    <source>
        <dbReference type="SAM" id="Phobius"/>
    </source>
</evidence>
<dbReference type="SUPFAM" id="SSF81324">
    <property type="entry name" value="Voltage-gated potassium channels"/>
    <property type="match status" value="2"/>
</dbReference>
<feature type="transmembrane region" description="Helical" evidence="2">
    <location>
        <begin position="678"/>
        <end position="695"/>
    </location>
</feature>
<dbReference type="SUPFAM" id="SSF51206">
    <property type="entry name" value="cAMP-binding domain-like"/>
    <property type="match status" value="4"/>
</dbReference>
<evidence type="ECO:0000259" key="3">
    <source>
        <dbReference type="PROSITE" id="PS50042"/>
    </source>
</evidence>
<dbReference type="InterPro" id="IPR014710">
    <property type="entry name" value="RmlC-like_jellyroll"/>
</dbReference>
<dbReference type="PANTHER" id="PTHR10217">
    <property type="entry name" value="VOLTAGE AND LIGAND GATED POTASSIUM CHANNEL"/>
    <property type="match status" value="1"/>
</dbReference>
<reference evidence="5" key="1">
    <citation type="submission" date="2025-08" db="UniProtKB">
        <authorList>
            <consortium name="RefSeq"/>
        </authorList>
    </citation>
    <scope>IDENTIFICATION</scope>
</reference>
<evidence type="ECO:0000313" key="5">
    <source>
        <dbReference type="RefSeq" id="XP_052747043.1"/>
    </source>
</evidence>
<organism evidence="4 5">
    <name type="scientific">Bicyclus anynana</name>
    <name type="common">Squinting bush brown butterfly</name>
    <dbReference type="NCBI Taxonomy" id="110368"/>
    <lineage>
        <taxon>Eukaryota</taxon>
        <taxon>Metazoa</taxon>
        <taxon>Ecdysozoa</taxon>
        <taxon>Arthropoda</taxon>
        <taxon>Hexapoda</taxon>
        <taxon>Insecta</taxon>
        <taxon>Pterygota</taxon>
        <taxon>Neoptera</taxon>
        <taxon>Endopterygota</taxon>
        <taxon>Lepidoptera</taxon>
        <taxon>Glossata</taxon>
        <taxon>Ditrysia</taxon>
        <taxon>Papilionoidea</taxon>
        <taxon>Nymphalidae</taxon>
        <taxon>Satyrinae</taxon>
        <taxon>Satyrini</taxon>
        <taxon>Mycalesina</taxon>
        <taxon>Bicyclus</taxon>
    </lineage>
</organism>
<feature type="compositionally biased region" description="Basic and acidic residues" evidence="1">
    <location>
        <begin position="2036"/>
        <end position="2047"/>
    </location>
</feature>
<keyword evidence="2" id="KW-0472">Membrane</keyword>
<name>A0ABM3M6D7_BICAN</name>
<feature type="transmembrane region" description="Helical" evidence="2">
    <location>
        <begin position="100"/>
        <end position="118"/>
    </location>
</feature>
<keyword evidence="4" id="KW-1185">Reference proteome</keyword>
<gene>
    <name evidence="5" type="primary">LOC112049323</name>
</gene>